<gene>
    <name evidence="2" type="ORF">IAB28_03050</name>
</gene>
<evidence type="ECO:0000313" key="2">
    <source>
        <dbReference type="EMBL" id="HIR04927.1"/>
    </source>
</evidence>
<protein>
    <submittedName>
        <fullName evidence="2">Amidohydrolase family protein</fullName>
    </submittedName>
</protein>
<dbReference type="PANTHER" id="PTHR42717">
    <property type="entry name" value="DIHYDROOROTASE-RELATED"/>
    <property type="match status" value="1"/>
</dbReference>
<dbReference type="SUPFAM" id="SSF51338">
    <property type="entry name" value="Composite domain of metallo-dependent hydrolases"/>
    <property type="match status" value="1"/>
</dbReference>
<dbReference type="Gene3D" id="2.30.40.10">
    <property type="entry name" value="Urease, subunit C, domain 1"/>
    <property type="match status" value="1"/>
</dbReference>
<dbReference type="SUPFAM" id="SSF51556">
    <property type="entry name" value="Metallo-dependent hydrolases"/>
    <property type="match status" value="1"/>
</dbReference>
<dbReference type="AlphaFoldDB" id="A0A9D1A3B8"/>
<dbReference type="Pfam" id="PF01979">
    <property type="entry name" value="Amidohydro_1"/>
    <property type="match status" value="1"/>
</dbReference>
<reference evidence="2" key="1">
    <citation type="submission" date="2020-10" db="EMBL/GenBank/DDBJ databases">
        <authorList>
            <person name="Gilroy R."/>
        </authorList>
    </citation>
    <scope>NUCLEOTIDE SEQUENCE</scope>
    <source>
        <strain evidence="2">CHK180-2868</strain>
    </source>
</reference>
<organism evidence="2 3">
    <name type="scientific">Candidatus Copromonas faecavium</name>
    <name type="common">nom. illeg.</name>
    <dbReference type="NCBI Taxonomy" id="2840740"/>
    <lineage>
        <taxon>Bacteria</taxon>
        <taxon>Bacillati</taxon>
        <taxon>Bacillota</taxon>
        <taxon>Clostridia</taxon>
        <taxon>Lachnospirales</taxon>
        <taxon>Lachnospiraceae</taxon>
        <taxon>Candidatus Copromonas (nom. illeg.)</taxon>
    </lineage>
</organism>
<sequence>MGDIAVEGMRIALPSAAENYDSIFDGTGYLVTPGLIDFHLHLFDGGTDIGLPGDICLFPNGVTSAVDAGSAGCSNYPVFSRDVIGRSRLTIRAFANICPAGMATSAYHETLHRKYINKERLRELFERYQGELLGLKIRFTKELVGDDGKDTLEAAIGMAEDLGCPLVVHTTNMPLKADEILPMLRPGDVYCHVFQGRGNTIIDEHGEVDQAVFCARERGILFDAASGRNHFSHKVAQTAISSGFFPDIISTDMTAGTAYQYPVYSLSHMLSRHWNMGMPLMEVIRAATSVPAKVMGMDGCRGSLTPGMAADLAVFQTVHKKIKFYDFQNEVLEGDKMLIPQMTIKDGNIVFRQADFLDEVRSF</sequence>
<dbReference type="EMBL" id="DVGC01000014">
    <property type="protein sequence ID" value="HIR04927.1"/>
    <property type="molecule type" value="Genomic_DNA"/>
</dbReference>
<name>A0A9D1A3B8_9FIRM</name>
<dbReference type="GO" id="GO:0019213">
    <property type="term" value="F:deacetylase activity"/>
    <property type="evidence" value="ECO:0007669"/>
    <property type="project" value="InterPro"/>
</dbReference>
<dbReference type="InterPro" id="IPR011059">
    <property type="entry name" value="Metal-dep_hydrolase_composite"/>
</dbReference>
<proteinExistence type="predicted"/>
<dbReference type="InterPro" id="IPR006680">
    <property type="entry name" value="Amidohydro-rel"/>
</dbReference>
<dbReference type="Proteomes" id="UP000824250">
    <property type="component" value="Unassembled WGS sequence"/>
</dbReference>
<feature type="domain" description="Amidohydrolase-related" evidence="1">
    <location>
        <begin position="238"/>
        <end position="350"/>
    </location>
</feature>
<dbReference type="PANTHER" id="PTHR42717:SF1">
    <property type="entry name" value="IMIDAZOLONEPROPIONASE AND RELATED AMIDOHYDROLASES"/>
    <property type="match status" value="1"/>
</dbReference>
<evidence type="ECO:0000259" key="1">
    <source>
        <dbReference type="Pfam" id="PF01979"/>
    </source>
</evidence>
<dbReference type="Gene3D" id="3.20.20.140">
    <property type="entry name" value="Metal-dependent hydrolases"/>
    <property type="match status" value="1"/>
</dbReference>
<dbReference type="InterPro" id="IPR032466">
    <property type="entry name" value="Metal_Hydrolase"/>
</dbReference>
<evidence type="ECO:0000313" key="3">
    <source>
        <dbReference type="Proteomes" id="UP000824250"/>
    </source>
</evidence>
<reference evidence="2" key="2">
    <citation type="journal article" date="2021" name="PeerJ">
        <title>Extensive microbial diversity within the chicken gut microbiome revealed by metagenomics and culture.</title>
        <authorList>
            <person name="Gilroy R."/>
            <person name="Ravi A."/>
            <person name="Getino M."/>
            <person name="Pursley I."/>
            <person name="Horton D.L."/>
            <person name="Alikhan N.F."/>
            <person name="Baker D."/>
            <person name="Gharbi K."/>
            <person name="Hall N."/>
            <person name="Watson M."/>
            <person name="Adriaenssens E.M."/>
            <person name="Foster-Nyarko E."/>
            <person name="Jarju S."/>
            <person name="Secka A."/>
            <person name="Antonio M."/>
            <person name="Oren A."/>
            <person name="Chaudhuri R.R."/>
            <person name="La Ragione R."/>
            <person name="Hildebrand F."/>
            <person name="Pallen M.J."/>
        </authorList>
    </citation>
    <scope>NUCLEOTIDE SEQUENCE</scope>
    <source>
        <strain evidence="2">CHK180-2868</strain>
    </source>
</reference>
<dbReference type="GO" id="GO:0016810">
    <property type="term" value="F:hydrolase activity, acting on carbon-nitrogen (but not peptide) bonds"/>
    <property type="evidence" value="ECO:0007669"/>
    <property type="project" value="InterPro"/>
</dbReference>
<accession>A0A9D1A3B8</accession>
<dbReference type="InterPro" id="IPR020043">
    <property type="entry name" value="Deacetylase_Atu3266-like"/>
</dbReference>
<comment type="caution">
    <text evidence="2">The sequence shown here is derived from an EMBL/GenBank/DDBJ whole genome shotgun (WGS) entry which is preliminary data.</text>
</comment>